<accession>A0ABD1KCQ5</accession>
<feature type="transmembrane region" description="Helical" evidence="6">
    <location>
        <begin position="220"/>
        <end position="240"/>
    </location>
</feature>
<evidence type="ECO:0000256" key="7">
    <source>
        <dbReference type="SAM" id="SignalP"/>
    </source>
</evidence>
<evidence type="ECO:0000256" key="2">
    <source>
        <dbReference type="ARBA" id="ARBA00022729"/>
    </source>
</evidence>
<dbReference type="PANTHER" id="PTHR12080:SF80">
    <property type="entry name" value="IMMUNOGLOBULIN V-SET DOMAIN-CONTAINING PROTEIN"/>
    <property type="match status" value="1"/>
</dbReference>
<dbReference type="InterPro" id="IPR013783">
    <property type="entry name" value="Ig-like_fold"/>
</dbReference>
<keyword evidence="3 6" id="KW-0472">Membrane</keyword>
<proteinExistence type="predicted"/>
<dbReference type="GO" id="GO:0016020">
    <property type="term" value="C:membrane"/>
    <property type="evidence" value="ECO:0007669"/>
    <property type="project" value="UniProtKB-SubCell"/>
</dbReference>
<comment type="caution">
    <text evidence="8">The sequence shown here is derived from an EMBL/GenBank/DDBJ whole genome shotgun (WGS) entry which is preliminary data.</text>
</comment>
<dbReference type="InterPro" id="IPR015631">
    <property type="entry name" value="CD2/SLAM_rcpt"/>
</dbReference>
<dbReference type="InterPro" id="IPR036179">
    <property type="entry name" value="Ig-like_dom_sf"/>
</dbReference>
<dbReference type="AlphaFoldDB" id="A0ABD1KCQ5"/>
<evidence type="ECO:0000313" key="8">
    <source>
        <dbReference type="EMBL" id="KAL2096902.1"/>
    </source>
</evidence>
<keyword evidence="2 7" id="KW-0732">Signal</keyword>
<keyword evidence="4" id="KW-0325">Glycoprotein</keyword>
<dbReference type="EMBL" id="JBHFQA010000006">
    <property type="protein sequence ID" value="KAL2096902.1"/>
    <property type="molecule type" value="Genomic_DNA"/>
</dbReference>
<evidence type="ECO:0000256" key="1">
    <source>
        <dbReference type="ARBA" id="ARBA00004370"/>
    </source>
</evidence>
<keyword evidence="6" id="KW-0812">Transmembrane</keyword>
<evidence type="ECO:0000256" key="4">
    <source>
        <dbReference type="ARBA" id="ARBA00023180"/>
    </source>
</evidence>
<keyword evidence="9" id="KW-1185">Reference proteome</keyword>
<gene>
    <name evidence="8" type="ORF">ACEWY4_006109</name>
</gene>
<feature type="compositionally biased region" description="Polar residues" evidence="5">
    <location>
        <begin position="295"/>
        <end position="310"/>
    </location>
</feature>
<dbReference type="PANTHER" id="PTHR12080">
    <property type="entry name" value="SIGNALING LYMPHOCYTIC ACTIVATION MOLECULE"/>
    <property type="match status" value="1"/>
</dbReference>
<feature type="chain" id="PRO_5044812018" description="Immunoglobulin subtype domain-containing protein" evidence="7">
    <location>
        <begin position="20"/>
        <end position="349"/>
    </location>
</feature>
<organism evidence="8 9">
    <name type="scientific">Coilia grayii</name>
    <name type="common">Gray's grenadier anchovy</name>
    <dbReference type="NCBI Taxonomy" id="363190"/>
    <lineage>
        <taxon>Eukaryota</taxon>
        <taxon>Metazoa</taxon>
        <taxon>Chordata</taxon>
        <taxon>Craniata</taxon>
        <taxon>Vertebrata</taxon>
        <taxon>Euteleostomi</taxon>
        <taxon>Actinopterygii</taxon>
        <taxon>Neopterygii</taxon>
        <taxon>Teleostei</taxon>
        <taxon>Clupei</taxon>
        <taxon>Clupeiformes</taxon>
        <taxon>Clupeoidei</taxon>
        <taxon>Engraulidae</taxon>
        <taxon>Coilinae</taxon>
        <taxon>Coilia</taxon>
    </lineage>
</organism>
<comment type="subcellular location">
    <subcellularLocation>
        <location evidence="1">Membrane</location>
    </subcellularLocation>
</comment>
<name>A0ABD1KCQ5_9TELE</name>
<dbReference type="Gene3D" id="2.60.40.10">
    <property type="entry name" value="Immunoglobulins"/>
    <property type="match status" value="1"/>
</dbReference>
<protein>
    <recommendedName>
        <fullName evidence="10">Immunoglobulin subtype domain-containing protein</fullName>
    </recommendedName>
</protein>
<sequence length="349" mass="38766">MSTVHHLLLVAAILHTVSCAPETVFAPMGNSVTLIMNEHDIVEKDYAVWIFNQKDIVRYYPHHPENHRLRVLPSYKSRVEFDTRDLSMELRDLQKTDSGLFKGIIKTPKHKTVVQYKLLVLETVQKPILTADADWSIGDLCNLTATCRAGDLSLTSTCNSSTCTQDGDSAHGDLTIIIKHGSIVCNHSNPVSWSHAAVEVKNLCPFTQQLDSLFGYKQTVIISTAVGVIVLLVALIGGVLRFHMHFKKPADHPKKVNDTEECPTPLLPKKHPSEDVCPEDYHIHPVVYVQTPSDVKGQTSMQHKSPTPGTSVRKRKNYQSPEHVGVDPPQTAVVGSADKRPPVRKSLPF</sequence>
<evidence type="ECO:0008006" key="10">
    <source>
        <dbReference type="Google" id="ProtNLM"/>
    </source>
</evidence>
<feature type="signal peptide" evidence="7">
    <location>
        <begin position="1"/>
        <end position="19"/>
    </location>
</feature>
<reference evidence="8 9" key="1">
    <citation type="submission" date="2024-09" db="EMBL/GenBank/DDBJ databases">
        <title>A chromosome-level genome assembly of Gray's grenadier anchovy, Coilia grayii.</title>
        <authorList>
            <person name="Fu Z."/>
        </authorList>
    </citation>
    <scope>NUCLEOTIDE SEQUENCE [LARGE SCALE GENOMIC DNA]</scope>
    <source>
        <strain evidence="8">G4</strain>
        <tissue evidence="8">Muscle</tissue>
    </source>
</reference>
<evidence type="ECO:0000256" key="3">
    <source>
        <dbReference type="ARBA" id="ARBA00023136"/>
    </source>
</evidence>
<dbReference type="Proteomes" id="UP001591681">
    <property type="component" value="Unassembled WGS sequence"/>
</dbReference>
<feature type="region of interest" description="Disordered" evidence="5">
    <location>
        <begin position="295"/>
        <end position="349"/>
    </location>
</feature>
<keyword evidence="6" id="KW-1133">Transmembrane helix</keyword>
<dbReference type="SUPFAM" id="SSF48726">
    <property type="entry name" value="Immunoglobulin"/>
    <property type="match status" value="1"/>
</dbReference>
<evidence type="ECO:0000256" key="5">
    <source>
        <dbReference type="SAM" id="MobiDB-lite"/>
    </source>
</evidence>
<evidence type="ECO:0000256" key="6">
    <source>
        <dbReference type="SAM" id="Phobius"/>
    </source>
</evidence>
<evidence type="ECO:0000313" key="9">
    <source>
        <dbReference type="Proteomes" id="UP001591681"/>
    </source>
</evidence>